<evidence type="ECO:0000313" key="3">
    <source>
        <dbReference type="Proteomes" id="UP000016924"/>
    </source>
</evidence>
<dbReference type="Proteomes" id="UP000016924">
    <property type="component" value="Unassembled WGS sequence"/>
</dbReference>
<dbReference type="RefSeq" id="XP_007784546.1">
    <property type="nucleotide sequence ID" value="XM_007786356.1"/>
</dbReference>
<evidence type="ECO:0000256" key="1">
    <source>
        <dbReference type="SAM" id="MobiDB-lite"/>
    </source>
</evidence>
<dbReference type="HOGENOM" id="CLU_594483_0_0_1"/>
<evidence type="ECO:0000313" key="2">
    <source>
        <dbReference type="EMBL" id="EON69229.1"/>
    </source>
</evidence>
<proteinExistence type="predicted"/>
<name>R7Z5D9_CONA1</name>
<feature type="region of interest" description="Disordered" evidence="1">
    <location>
        <begin position="396"/>
        <end position="415"/>
    </location>
</feature>
<dbReference type="GeneID" id="19905799"/>
<protein>
    <recommendedName>
        <fullName evidence="4">F-box domain-containing protein</fullName>
    </recommendedName>
</protein>
<feature type="compositionally biased region" description="Basic and acidic residues" evidence="1">
    <location>
        <begin position="396"/>
        <end position="405"/>
    </location>
</feature>
<accession>R7Z5D9</accession>
<sequence>MTTPAQQPDVIQVRTWCAACHAHARCQLHNNSPPHIIPPMWSNTVCETIGRMVYLPAELQIEICGRMAPATFINLACTSPDIDQLWRANSATISKIMFAHELGLESKVFKESRRTWSTCPGGLLWAGHATSPEHYLRLLSLIKEVTSQATDFLVKHFHLGQRVTAHIYYNITLLWLFLATTPACADRIQEPWNYYQFLSATNRYKIDNFLIHMAAAILKCFPIPWPANLHQRKIDELITQQIDTLLAKRLALLYIQRGLRRLREQVFAAQIPDLQDAFGPDNFWNLVKYWPRLRLIQFDTRTYTVTLTGTRLHGRLLAAIDAGPNWQPDILFGMNLVKRSPTTRLNWHVITRTTRGRFSFQGYRRYTSPDYAAMPGGLGIAHMFAVAEWEYEQAEKRRNKQKQEQARLSIKRKRGDYEDDPEEERILKFSRRAKPRYNDIDWIILRMGRLSLDATGKEAG</sequence>
<reference evidence="3" key="1">
    <citation type="submission" date="2012-06" db="EMBL/GenBank/DDBJ databases">
        <title>The genome sequence of Coniosporium apollinis CBS 100218.</title>
        <authorList>
            <consortium name="The Broad Institute Genome Sequencing Platform"/>
            <person name="Cuomo C."/>
            <person name="Gorbushina A."/>
            <person name="Noack S."/>
            <person name="Walker B."/>
            <person name="Young S.K."/>
            <person name="Zeng Q."/>
            <person name="Gargeya S."/>
            <person name="Fitzgerald M."/>
            <person name="Haas B."/>
            <person name="Abouelleil A."/>
            <person name="Alvarado L."/>
            <person name="Arachchi H.M."/>
            <person name="Berlin A.M."/>
            <person name="Chapman S.B."/>
            <person name="Goldberg J."/>
            <person name="Griggs A."/>
            <person name="Gujja S."/>
            <person name="Hansen M."/>
            <person name="Howarth C."/>
            <person name="Imamovic A."/>
            <person name="Larimer J."/>
            <person name="McCowan C."/>
            <person name="Montmayeur A."/>
            <person name="Murphy C."/>
            <person name="Neiman D."/>
            <person name="Pearson M."/>
            <person name="Priest M."/>
            <person name="Roberts A."/>
            <person name="Saif S."/>
            <person name="Shea T."/>
            <person name="Sisk P."/>
            <person name="Sykes S."/>
            <person name="Wortman J."/>
            <person name="Nusbaum C."/>
            <person name="Birren B."/>
        </authorList>
    </citation>
    <scope>NUCLEOTIDE SEQUENCE [LARGE SCALE GENOMIC DNA]</scope>
    <source>
        <strain evidence="3">CBS 100218</strain>
    </source>
</reference>
<dbReference type="AlphaFoldDB" id="R7Z5D9"/>
<keyword evidence="3" id="KW-1185">Reference proteome</keyword>
<dbReference type="OrthoDB" id="10411326at2759"/>
<gene>
    <name evidence="2" type="ORF">W97_08488</name>
</gene>
<organism evidence="2 3">
    <name type="scientific">Coniosporium apollinis (strain CBS 100218)</name>
    <name type="common">Rock-inhabiting black yeast</name>
    <dbReference type="NCBI Taxonomy" id="1168221"/>
    <lineage>
        <taxon>Eukaryota</taxon>
        <taxon>Fungi</taxon>
        <taxon>Dikarya</taxon>
        <taxon>Ascomycota</taxon>
        <taxon>Pezizomycotina</taxon>
        <taxon>Dothideomycetes</taxon>
        <taxon>Dothideomycetes incertae sedis</taxon>
        <taxon>Coniosporium</taxon>
    </lineage>
</organism>
<evidence type="ECO:0008006" key="4">
    <source>
        <dbReference type="Google" id="ProtNLM"/>
    </source>
</evidence>
<dbReference type="EMBL" id="JH767609">
    <property type="protein sequence ID" value="EON69229.1"/>
    <property type="molecule type" value="Genomic_DNA"/>
</dbReference>